<dbReference type="EMBL" id="MN740707">
    <property type="protein sequence ID" value="QHU09274.1"/>
    <property type="molecule type" value="Genomic_DNA"/>
</dbReference>
<organism evidence="1">
    <name type="scientific">viral metagenome</name>
    <dbReference type="NCBI Taxonomy" id="1070528"/>
    <lineage>
        <taxon>unclassified sequences</taxon>
        <taxon>metagenomes</taxon>
        <taxon>organismal metagenomes</taxon>
    </lineage>
</organism>
<evidence type="ECO:0000313" key="1">
    <source>
        <dbReference type="EMBL" id="QHU09274.1"/>
    </source>
</evidence>
<name>A0A6C0JZR9_9ZZZZ</name>
<reference evidence="1" key="1">
    <citation type="journal article" date="2020" name="Nature">
        <title>Giant virus diversity and host interactions through global metagenomics.</title>
        <authorList>
            <person name="Schulz F."/>
            <person name="Roux S."/>
            <person name="Paez-Espino D."/>
            <person name="Jungbluth S."/>
            <person name="Walsh D.A."/>
            <person name="Denef V.J."/>
            <person name="McMahon K.D."/>
            <person name="Konstantinidis K.T."/>
            <person name="Eloe-Fadrosh E.A."/>
            <person name="Kyrpides N.C."/>
            <person name="Woyke T."/>
        </authorList>
    </citation>
    <scope>NUCLEOTIDE SEQUENCE</scope>
    <source>
        <strain evidence="1">GVMAG-S-1074260-58</strain>
    </source>
</reference>
<dbReference type="AlphaFoldDB" id="A0A6C0JZR9"/>
<accession>A0A6C0JZR9</accession>
<proteinExistence type="predicted"/>
<protein>
    <submittedName>
        <fullName evidence="1">Uncharacterized protein</fullName>
    </submittedName>
</protein>
<sequence>MGNKQSKPKHTVSNLLQEIDLIATQYMTSQSIQDLKQLSDIDYCNNLLMITSDRLKQLNEHEVKYLVHRVKDGMESNEIVQNTFTFIPKGWMDSVDVQNDENKHRICIGVAKFYVKIMHLFGAILTTVNPVYVYKDNMGATLKVDILQAHKIPKEVKPILQTTNICTTRINALLNSNNYNVPSHHKITVQPSFCDINFDKLQNKDKTLIDESGIPELEKLYYDVYDYDRGEFNKMSPPMSAVYKSDVETFYKAFTGNSSIPHDMSNEPTIRKFSDILLKDYHKGDGCKPDGVYTKQYTSSLKHKLFQKYAQHIKDMMRRTNENQDKLITILKQLFDTKIIKGKSQLIIHPTLTESSLNQLVQDTRTLIVSLYLTCELDFATGIELFEAIIEKQILDTSQKQIDLLQSSIQEKMTELDDI</sequence>